<dbReference type="Gene3D" id="1.10.8.1310">
    <property type="match status" value="1"/>
</dbReference>
<accession>A0A6A6NYQ7</accession>
<keyword evidence="1" id="KW-0343">GTPase activation</keyword>
<proteinExistence type="predicted"/>
<dbReference type="InterPro" id="IPR045913">
    <property type="entry name" value="TBC20/Gyp8-like"/>
</dbReference>
<dbReference type="PANTHER" id="PTHR20913:SF7">
    <property type="entry name" value="RE60063P"/>
    <property type="match status" value="1"/>
</dbReference>
<keyword evidence="5" id="KW-1185">Reference proteome</keyword>
<feature type="compositionally biased region" description="Basic and acidic residues" evidence="2">
    <location>
        <begin position="32"/>
        <end position="41"/>
    </location>
</feature>
<evidence type="ECO:0000313" key="5">
    <source>
        <dbReference type="Proteomes" id="UP000799766"/>
    </source>
</evidence>
<evidence type="ECO:0000256" key="2">
    <source>
        <dbReference type="SAM" id="MobiDB-lite"/>
    </source>
</evidence>
<dbReference type="PANTHER" id="PTHR20913">
    <property type="entry name" value="TBC1 DOMAIN FAMILY MEMBER 20/GTPASE"/>
    <property type="match status" value="1"/>
</dbReference>
<feature type="compositionally biased region" description="Basic and acidic residues" evidence="2">
    <location>
        <begin position="1"/>
        <end position="11"/>
    </location>
</feature>
<name>A0A6A6NYQ7_9PEZI</name>
<dbReference type="GO" id="GO:0005096">
    <property type="term" value="F:GTPase activator activity"/>
    <property type="evidence" value="ECO:0007669"/>
    <property type="project" value="UniProtKB-KW"/>
</dbReference>
<organism evidence="4 5">
    <name type="scientific">Lineolata rhizophorae</name>
    <dbReference type="NCBI Taxonomy" id="578093"/>
    <lineage>
        <taxon>Eukaryota</taxon>
        <taxon>Fungi</taxon>
        <taxon>Dikarya</taxon>
        <taxon>Ascomycota</taxon>
        <taxon>Pezizomycotina</taxon>
        <taxon>Dothideomycetes</taxon>
        <taxon>Dothideomycetes incertae sedis</taxon>
        <taxon>Lineolatales</taxon>
        <taxon>Lineolataceae</taxon>
        <taxon>Lineolata</taxon>
    </lineage>
</organism>
<reference evidence="4" key="1">
    <citation type="journal article" date="2020" name="Stud. Mycol.">
        <title>101 Dothideomycetes genomes: a test case for predicting lifestyles and emergence of pathogens.</title>
        <authorList>
            <person name="Haridas S."/>
            <person name="Albert R."/>
            <person name="Binder M."/>
            <person name="Bloem J."/>
            <person name="Labutti K."/>
            <person name="Salamov A."/>
            <person name="Andreopoulos B."/>
            <person name="Baker S."/>
            <person name="Barry K."/>
            <person name="Bills G."/>
            <person name="Bluhm B."/>
            <person name="Cannon C."/>
            <person name="Castanera R."/>
            <person name="Culley D."/>
            <person name="Daum C."/>
            <person name="Ezra D."/>
            <person name="Gonzalez J."/>
            <person name="Henrissat B."/>
            <person name="Kuo A."/>
            <person name="Liang C."/>
            <person name="Lipzen A."/>
            <person name="Lutzoni F."/>
            <person name="Magnuson J."/>
            <person name="Mondo S."/>
            <person name="Nolan M."/>
            <person name="Ohm R."/>
            <person name="Pangilinan J."/>
            <person name="Park H.-J."/>
            <person name="Ramirez L."/>
            <person name="Alfaro M."/>
            <person name="Sun H."/>
            <person name="Tritt A."/>
            <person name="Yoshinaga Y."/>
            <person name="Zwiers L.-H."/>
            <person name="Turgeon B."/>
            <person name="Goodwin S."/>
            <person name="Spatafora J."/>
            <person name="Crous P."/>
            <person name="Grigoriev I."/>
        </authorList>
    </citation>
    <scope>NUCLEOTIDE SEQUENCE</scope>
    <source>
        <strain evidence="4">ATCC 16933</strain>
    </source>
</reference>
<dbReference type="Proteomes" id="UP000799766">
    <property type="component" value="Unassembled WGS sequence"/>
</dbReference>
<sequence length="467" mass="52701">MDQDPRSRSRDLTPSTATGDETPARSLASPPDEDKAARKTESPPTSVADGEKTARTPPQPASSGTSAPAPLTAAEEAKVEQILRACESQDLLSLIDYASTSGGFVNDEARRVAWPILLGCSGDPEIESPWQDLPVQQYERQIGLDVDRSFVYYPKHQTEKELAIRKGELSDLIVSVLRQNPFLHYFQGYHDIVQVFLLVLGPTASREPVTRLSLVRIRDFMQFTLAATKTHYKLLPDILFKADPELCRRVSDANPSCALAALLTLYAHAIREYSEVTRLFDFLLAHEASMSIYLFAAIILARREDILTMDPDEPDMIHVTVANLPQQPLELEQLIEHTMVLFKQHKPCTLPWLTWFQVSRYSVLKTTQDLQTRTSQCLGEARQQFTRHESELKFFEDVRKRYTFARLQLKKHRSSAKVAGLTAVVVVVAWWLAKSGSQPAFLRAFGGSMLLEPLRRISSFFRATRLD</sequence>
<feature type="region of interest" description="Disordered" evidence="2">
    <location>
        <begin position="1"/>
        <end position="73"/>
    </location>
</feature>
<dbReference type="GO" id="GO:0005789">
    <property type="term" value="C:endoplasmic reticulum membrane"/>
    <property type="evidence" value="ECO:0007669"/>
    <property type="project" value="TreeGrafter"/>
</dbReference>
<dbReference type="SMART" id="SM00164">
    <property type="entry name" value="TBC"/>
    <property type="match status" value="1"/>
</dbReference>
<dbReference type="InterPro" id="IPR000195">
    <property type="entry name" value="Rab-GAP-TBC_dom"/>
</dbReference>
<feature type="domain" description="Rab-GAP TBC" evidence="3">
    <location>
        <begin position="104"/>
        <end position="287"/>
    </location>
</feature>
<evidence type="ECO:0000259" key="3">
    <source>
        <dbReference type="PROSITE" id="PS50086"/>
    </source>
</evidence>
<dbReference type="GO" id="GO:0006888">
    <property type="term" value="P:endoplasmic reticulum to Golgi vesicle-mediated transport"/>
    <property type="evidence" value="ECO:0007669"/>
    <property type="project" value="TreeGrafter"/>
</dbReference>
<dbReference type="OrthoDB" id="206700at2759"/>
<protein>
    <submittedName>
        <fullName evidence="4">Rab-GTPase-TBC domain-containing protein</fullName>
    </submittedName>
</protein>
<dbReference type="PROSITE" id="PS50086">
    <property type="entry name" value="TBC_RABGAP"/>
    <property type="match status" value="1"/>
</dbReference>
<evidence type="ECO:0000256" key="1">
    <source>
        <dbReference type="ARBA" id="ARBA00022468"/>
    </source>
</evidence>
<dbReference type="InterPro" id="IPR035969">
    <property type="entry name" value="Rab-GAP_TBC_sf"/>
</dbReference>
<gene>
    <name evidence="4" type="ORF">BDY21DRAFT_44598</name>
</gene>
<dbReference type="SUPFAM" id="SSF47923">
    <property type="entry name" value="Ypt/Rab-GAP domain of gyp1p"/>
    <property type="match status" value="1"/>
</dbReference>
<dbReference type="Pfam" id="PF00566">
    <property type="entry name" value="RabGAP-TBC"/>
    <property type="match status" value="1"/>
</dbReference>
<evidence type="ECO:0000313" key="4">
    <source>
        <dbReference type="EMBL" id="KAF2456846.1"/>
    </source>
</evidence>
<dbReference type="EMBL" id="MU001682">
    <property type="protein sequence ID" value="KAF2456846.1"/>
    <property type="molecule type" value="Genomic_DNA"/>
</dbReference>
<dbReference type="Gene3D" id="1.10.472.80">
    <property type="entry name" value="Ypt/Rab-GAP domain of gyp1p, domain 3"/>
    <property type="match status" value="1"/>
</dbReference>
<dbReference type="AlphaFoldDB" id="A0A6A6NYQ7"/>